<dbReference type="GO" id="GO:0003677">
    <property type="term" value="F:DNA binding"/>
    <property type="evidence" value="ECO:0007669"/>
    <property type="project" value="UniProtKB-KW"/>
</dbReference>
<dbReference type="GO" id="GO:0016746">
    <property type="term" value="F:acyltransferase activity"/>
    <property type="evidence" value="ECO:0007669"/>
    <property type="project" value="InterPro"/>
</dbReference>
<sequence length="116" mass="12878">MVLHMAQKTVVTLIDDLDEGTADETVLFGIDGSSYEIDLSSKNAAQLRDSLAKYVANARRASGRSRQPGAVRRGRPARGDREQTQAIREWARNHDYKVGEKGRIPAHIVEAYNAQN</sequence>
<gene>
    <name evidence="5" type="ORF">SAMN05443575_3468</name>
</gene>
<protein>
    <submittedName>
        <fullName evidence="5">Lsr2 protein</fullName>
    </submittedName>
</protein>
<evidence type="ECO:0000256" key="1">
    <source>
        <dbReference type="ARBA" id="ARBA00023125"/>
    </source>
</evidence>
<dbReference type="STRING" id="1206085.SAMN05443575_3468"/>
<reference evidence="6" key="1">
    <citation type="submission" date="2016-11" db="EMBL/GenBank/DDBJ databases">
        <authorList>
            <person name="Varghese N."/>
            <person name="Submissions S."/>
        </authorList>
    </citation>
    <scope>NUCLEOTIDE SEQUENCE [LARGE SCALE GENOMIC DNA]</scope>
    <source>
        <strain evidence="6">DSM 45627</strain>
    </source>
</reference>
<feature type="region of interest" description="Disordered" evidence="2">
    <location>
        <begin position="58"/>
        <end position="84"/>
    </location>
</feature>
<dbReference type="InterPro" id="IPR042261">
    <property type="entry name" value="Lsr2-like_dimerization"/>
</dbReference>
<dbReference type="InterPro" id="IPR024412">
    <property type="entry name" value="Lsr2_dim_dom"/>
</dbReference>
<proteinExistence type="predicted"/>
<evidence type="ECO:0000256" key="2">
    <source>
        <dbReference type="SAM" id="MobiDB-lite"/>
    </source>
</evidence>
<dbReference type="InterPro" id="IPR055370">
    <property type="entry name" value="Lsr2_DNA-bd"/>
</dbReference>
<name>A0A1M5R911_9ACTN</name>
<dbReference type="AlphaFoldDB" id="A0A1M5R911"/>
<accession>A0A1M5R911</accession>
<evidence type="ECO:0000313" key="6">
    <source>
        <dbReference type="Proteomes" id="UP000186132"/>
    </source>
</evidence>
<dbReference type="Gene3D" id="3.30.60.230">
    <property type="entry name" value="Lsr2, dimerization domain"/>
    <property type="match status" value="1"/>
</dbReference>
<keyword evidence="6" id="KW-1185">Reference proteome</keyword>
<dbReference type="Proteomes" id="UP000186132">
    <property type="component" value="Unassembled WGS sequence"/>
</dbReference>
<dbReference type="Pfam" id="PF11774">
    <property type="entry name" value="Lsr2"/>
    <property type="match status" value="1"/>
</dbReference>
<dbReference type="Gene3D" id="4.10.320.10">
    <property type="entry name" value="E3-binding domain"/>
    <property type="match status" value="1"/>
</dbReference>
<organism evidence="5 6">
    <name type="scientific">Jatrophihabitans endophyticus</name>
    <dbReference type="NCBI Taxonomy" id="1206085"/>
    <lineage>
        <taxon>Bacteria</taxon>
        <taxon>Bacillati</taxon>
        <taxon>Actinomycetota</taxon>
        <taxon>Actinomycetes</taxon>
        <taxon>Jatrophihabitantales</taxon>
        <taxon>Jatrophihabitantaceae</taxon>
        <taxon>Jatrophihabitans</taxon>
    </lineage>
</organism>
<feature type="domain" description="Lsr2 DNA-binding" evidence="4">
    <location>
        <begin position="80"/>
        <end position="114"/>
    </location>
</feature>
<dbReference type="Pfam" id="PF23359">
    <property type="entry name" value="Lsr2_DNA-bd"/>
    <property type="match status" value="1"/>
</dbReference>
<evidence type="ECO:0000259" key="3">
    <source>
        <dbReference type="Pfam" id="PF11774"/>
    </source>
</evidence>
<dbReference type="InterPro" id="IPR036625">
    <property type="entry name" value="E3-bd_dom_sf"/>
</dbReference>
<dbReference type="EMBL" id="FQVU01000005">
    <property type="protein sequence ID" value="SHH22313.1"/>
    <property type="molecule type" value="Genomic_DNA"/>
</dbReference>
<evidence type="ECO:0000259" key="4">
    <source>
        <dbReference type="Pfam" id="PF23359"/>
    </source>
</evidence>
<feature type="domain" description="Lsr2 dimerization" evidence="3">
    <location>
        <begin position="5"/>
        <end position="61"/>
    </location>
</feature>
<evidence type="ECO:0000313" key="5">
    <source>
        <dbReference type="EMBL" id="SHH22313.1"/>
    </source>
</evidence>
<keyword evidence="1" id="KW-0238">DNA-binding</keyword>